<evidence type="ECO:0000313" key="3">
    <source>
        <dbReference type="Proteomes" id="UP000477680"/>
    </source>
</evidence>
<reference evidence="2 3" key="1">
    <citation type="submission" date="2020-02" db="EMBL/GenBank/DDBJ databases">
        <title>Genome sequencing for Kineobactrum sp. M2.</title>
        <authorList>
            <person name="Park S.-J."/>
        </authorList>
    </citation>
    <scope>NUCLEOTIDE SEQUENCE [LARGE SCALE GENOMIC DNA]</scope>
    <source>
        <strain evidence="2 3">M2</strain>
    </source>
</reference>
<name>A0A6C0U1L2_9GAMM</name>
<organism evidence="2 3">
    <name type="scientific">Kineobactrum salinum</name>
    <dbReference type="NCBI Taxonomy" id="2708301"/>
    <lineage>
        <taxon>Bacteria</taxon>
        <taxon>Pseudomonadati</taxon>
        <taxon>Pseudomonadota</taxon>
        <taxon>Gammaproteobacteria</taxon>
        <taxon>Cellvibrionales</taxon>
        <taxon>Halieaceae</taxon>
        <taxon>Kineobactrum</taxon>
    </lineage>
</organism>
<keyword evidence="1" id="KW-0472">Membrane</keyword>
<keyword evidence="3" id="KW-1185">Reference proteome</keyword>
<dbReference type="RefSeq" id="WP_163495369.1">
    <property type="nucleotide sequence ID" value="NZ_CP048711.1"/>
</dbReference>
<dbReference type="Proteomes" id="UP000477680">
    <property type="component" value="Chromosome"/>
</dbReference>
<accession>A0A6C0U1L2</accession>
<dbReference type="AlphaFoldDB" id="A0A6C0U1L2"/>
<feature type="transmembrane region" description="Helical" evidence="1">
    <location>
        <begin position="117"/>
        <end position="137"/>
    </location>
</feature>
<protein>
    <submittedName>
        <fullName evidence="2">DUF2784 domain-containing protein</fullName>
    </submittedName>
</protein>
<keyword evidence="1" id="KW-1133">Transmembrane helix</keyword>
<feature type="transmembrane region" description="Helical" evidence="1">
    <location>
        <begin position="60"/>
        <end position="84"/>
    </location>
</feature>
<evidence type="ECO:0000256" key="1">
    <source>
        <dbReference type="SAM" id="Phobius"/>
    </source>
</evidence>
<keyword evidence="1" id="KW-0812">Transmembrane</keyword>
<proteinExistence type="predicted"/>
<feature type="transmembrane region" description="Helical" evidence="1">
    <location>
        <begin position="25"/>
        <end position="48"/>
    </location>
</feature>
<dbReference type="InterPro" id="IPR021218">
    <property type="entry name" value="DUF2784"/>
</dbReference>
<dbReference type="Pfam" id="PF10861">
    <property type="entry name" value="DUF2784"/>
    <property type="match status" value="1"/>
</dbReference>
<gene>
    <name evidence="2" type="ORF">G3T16_11370</name>
</gene>
<dbReference type="KEGG" id="kim:G3T16_11370"/>
<dbReference type="EMBL" id="CP048711">
    <property type="protein sequence ID" value="QIB65931.1"/>
    <property type="molecule type" value="Genomic_DNA"/>
</dbReference>
<evidence type="ECO:0000313" key="2">
    <source>
        <dbReference type="EMBL" id="QIB65931.1"/>
    </source>
</evidence>
<sequence>MGAASFAADHSAVQLAYLLAADAVLLLHALFVAFVIVGLLLILAGGVLGWRWVRKPVFRWLHLLAIAVVVAQAWAGLVCPLTSWEMALRERAGEAVYAGGFIAHWLEQLLYYRAPEWVFVMAYSLFGLLVLASWVLVRPRPWRKR</sequence>